<dbReference type="Pfam" id="PF12222">
    <property type="entry name" value="PNGaseA"/>
    <property type="match status" value="1"/>
</dbReference>
<dbReference type="PANTHER" id="PTHR31104">
    <property type="entry name" value="PEPTIDE-N4-(N-ACETYL-BETA-GLUCOSAMINYL)ASPARAGINE AMIDASE A PROTEIN"/>
    <property type="match status" value="1"/>
</dbReference>
<dbReference type="Proteomes" id="UP000295573">
    <property type="component" value="Unassembled WGS sequence"/>
</dbReference>
<name>A0A4R2IJI9_9ACTN</name>
<dbReference type="InterPro" id="IPR021102">
    <property type="entry name" value="PNGase_A"/>
</dbReference>
<dbReference type="EMBL" id="SLWR01000009">
    <property type="protein sequence ID" value="TCO45093.1"/>
    <property type="molecule type" value="Genomic_DNA"/>
</dbReference>
<evidence type="ECO:0000256" key="1">
    <source>
        <dbReference type="SAM" id="SignalP"/>
    </source>
</evidence>
<dbReference type="OrthoDB" id="3275185at2"/>
<feature type="chain" id="PRO_5020942965" evidence="1">
    <location>
        <begin position="25"/>
        <end position="532"/>
    </location>
</feature>
<dbReference type="RefSeq" id="WP_132152855.1">
    <property type="nucleotide sequence ID" value="NZ_SLWR01000009.1"/>
</dbReference>
<dbReference type="AlphaFoldDB" id="A0A4R2IJI9"/>
<evidence type="ECO:0000259" key="2">
    <source>
        <dbReference type="Pfam" id="PF12222"/>
    </source>
</evidence>
<dbReference type="InterPro" id="IPR056948">
    <property type="entry name" value="PNGaseA_N"/>
</dbReference>
<evidence type="ECO:0000313" key="3">
    <source>
        <dbReference type="EMBL" id="TCO45093.1"/>
    </source>
</evidence>
<keyword evidence="1" id="KW-0732">Signal</keyword>
<gene>
    <name evidence="3" type="ORF">EV646_109268</name>
</gene>
<organism evidence="3 4">
    <name type="scientific">Kribbella antiqua</name>
    <dbReference type="NCBI Taxonomy" id="2512217"/>
    <lineage>
        <taxon>Bacteria</taxon>
        <taxon>Bacillati</taxon>
        <taxon>Actinomycetota</taxon>
        <taxon>Actinomycetes</taxon>
        <taxon>Propionibacteriales</taxon>
        <taxon>Kribbellaceae</taxon>
        <taxon>Kribbella</taxon>
    </lineage>
</organism>
<keyword evidence="4" id="KW-1185">Reference proteome</keyword>
<evidence type="ECO:0000313" key="4">
    <source>
        <dbReference type="Proteomes" id="UP000295573"/>
    </source>
</evidence>
<protein>
    <submittedName>
        <fullName evidence="3">Peptide N-acetyl-beta-D-glucosaminyl asparaginase amidase A</fullName>
    </submittedName>
</protein>
<reference evidence="3 4" key="1">
    <citation type="journal article" date="2015" name="Stand. Genomic Sci.">
        <title>Genomic Encyclopedia of Bacterial and Archaeal Type Strains, Phase III: the genomes of soil and plant-associated and newly described type strains.</title>
        <authorList>
            <person name="Whitman W.B."/>
            <person name="Woyke T."/>
            <person name="Klenk H.P."/>
            <person name="Zhou Y."/>
            <person name="Lilburn T.G."/>
            <person name="Beck B.J."/>
            <person name="De Vos P."/>
            <person name="Vandamme P."/>
            <person name="Eisen J.A."/>
            <person name="Garrity G."/>
            <person name="Hugenholtz P."/>
            <person name="Kyrpides N.C."/>
        </authorList>
    </citation>
    <scope>NUCLEOTIDE SEQUENCE [LARGE SCALE GENOMIC DNA]</scope>
    <source>
        <strain evidence="3 4">VKM Ac-2541</strain>
    </source>
</reference>
<accession>A0A4R2IJI9</accession>
<comment type="caution">
    <text evidence="3">The sequence shown here is derived from an EMBL/GenBank/DDBJ whole genome shotgun (WGS) entry which is preliminary data.</text>
</comment>
<feature type="signal peptide" evidence="1">
    <location>
        <begin position="1"/>
        <end position="24"/>
    </location>
</feature>
<proteinExistence type="predicted"/>
<feature type="domain" description="Peptide N-acetyl-beta-D-glucosaminyl asparaginase amidase A N-terminal" evidence="2">
    <location>
        <begin position="51"/>
        <end position="349"/>
    </location>
</feature>
<sequence>MRIRPVALISLSVLLLGRLVPASAAPAPSEFGSDYDDPRTPGPAVAVPNTKHCSVEIVRNQFKNFDPYTSTYTPPAACQGPWSKVVLRMHGEVKGVQYDRLGHITIGGVGVFRTSTPEPSTDGIAWDVQKDVSSYIPLLRTAQPVVMELGNVVNEAYTGILDITVTLDFYTTGPGAPAAKTAQEVLPLQDQRREDSDLIGTATLPRNTTRLLGEIYVTGSGGGCEEFWDTSAPESTGYSCPDGSPYREVEVSIDGKLAGIALPYPYIYTGGWSNPYAWRPSPAPRAFDIKPLTYDLTPFAGLLTDGKAHEFRVHVAGVPAGQSGWFTVPNLHVWTDAKWSQTHGGLTSYAVTPLSKTDDVTGAPGDAGSVRMKASRSLKISGYVDTSAGRVRTTVQRALSNESDHTWAAGESRDTLDANWRDISTTSTGGKIERTDLGYGKNGYISFLPNATIPGGYDVVTDLSIVDNARTTSGVTTETYDGRASWIYGVPRDQRHATGTQTVRYKAVGAGGCYDHTLSAVNGVYVKDFYRC</sequence>